<dbReference type="EMBL" id="KL198045">
    <property type="protein sequence ID" value="KDQ13152.1"/>
    <property type="molecule type" value="Genomic_DNA"/>
</dbReference>
<protein>
    <recommendedName>
        <fullName evidence="4">BTB domain-containing protein</fullName>
    </recommendedName>
</protein>
<evidence type="ECO:0000313" key="3">
    <source>
        <dbReference type="Proteomes" id="UP000027195"/>
    </source>
</evidence>
<dbReference type="AlphaFoldDB" id="A0A067MMN8"/>
<dbReference type="CDD" id="cd18186">
    <property type="entry name" value="BTB_POZ_ZBTB_KLHL-like"/>
    <property type="match status" value="1"/>
</dbReference>
<proteinExistence type="predicted"/>
<dbReference type="Gene3D" id="3.30.710.10">
    <property type="entry name" value="Potassium Channel Kv1.1, Chain A"/>
    <property type="match status" value="1"/>
</dbReference>
<reference evidence="3" key="1">
    <citation type="journal article" date="2014" name="Proc. Natl. Acad. Sci. U.S.A.">
        <title>Extensive sampling of basidiomycete genomes demonstrates inadequacy of the white-rot/brown-rot paradigm for wood decay fungi.</title>
        <authorList>
            <person name="Riley R."/>
            <person name="Salamov A.A."/>
            <person name="Brown D.W."/>
            <person name="Nagy L.G."/>
            <person name="Floudas D."/>
            <person name="Held B.W."/>
            <person name="Levasseur A."/>
            <person name="Lombard V."/>
            <person name="Morin E."/>
            <person name="Otillar R."/>
            <person name="Lindquist E.A."/>
            <person name="Sun H."/>
            <person name="LaButti K.M."/>
            <person name="Schmutz J."/>
            <person name="Jabbour D."/>
            <person name="Luo H."/>
            <person name="Baker S.E."/>
            <person name="Pisabarro A.G."/>
            <person name="Walton J.D."/>
            <person name="Blanchette R.A."/>
            <person name="Henrissat B."/>
            <person name="Martin F."/>
            <person name="Cullen D."/>
            <person name="Hibbett D.S."/>
            <person name="Grigoriev I.V."/>
        </authorList>
    </citation>
    <scope>NUCLEOTIDE SEQUENCE [LARGE SCALE GENOMIC DNA]</scope>
    <source>
        <strain evidence="3">FD-172 SS1</strain>
    </source>
</reference>
<evidence type="ECO:0000313" key="2">
    <source>
        <dbReference type="EMBL" id="KDQ13152.1"/>
    </source>
</evidence>
<dbReference type="STRING" id="930990.A0A067MMN8"/>
<accession>A0A067MMN8</accession>
<organism evidence="2 3">
    <name type="scientific">Botryobasidium botryosum (strain FD-172 SS1)</name>
    <dbReference type="NCBI Taxonomy" id="930990"/>
    <lineage>
        <taxon>Eukaryota</taxon>
        <taxon>Fungi</taxon>
        <taxon>Dikarya</taxon>
        <taxon>Basidiomycota</taxon>
        <taxon>Agaricomycotina</taxon>
        <taxon>Agaricomycetes</taxon>
        <taxon>Cantharellales</taxon>
        <taxon>Botryobasidiaceae</taxon>
        <taxon>Botryobasidium</taxon>
    </lineage>
</organism>
<evidence type="ECO:0000256" key="1">
    <source>
        <dbReference type="SAM" id="MobiDB-lite"/>
    </source>
</evidence>
<dbReference type="InterPro" id="IPR011333">
    <property type="entry name" value="SKP1/BTB/POZ_sf"/>
</dbReference>
<dbReference type="HOGENOM" id="CLU_060765_0_0_1"/>
<dbReference type="InParanoid" id="A0A067MMN8"/>
<dbReference type="Proteomes" id="UP000027195">
    <property type="component" value="Unassembled WGS sequence"/>
</dbReference>
<feature type="region of interest" description="Disordered" evidence="1">
    <location>
        <begin position="69"/>
        <end position="89"/>
    </location>
</feature>
<sequence length="275" mass="30894">MEGWKLQPAPRVRPVRQKVPDGVTQGPLRHEELYFDGEHITLALGPRPTLFRVLRSLLVTQSDAFRDMLGIPQPGDETPEGSSDTNPVHLPDDPDDFACLLKFYYQHFLVTSLSKKPPCAFVLSVWRVSSKYLFHKASEWALEHLRDEWLEIPHKTPATGQTTRDALLLILTSRSVGSTEFLPSAFYHLCALQPDDWDTSFVSEGCQGLARSDLVLLAKGSRAWTLAWGVWCMKRRDFYVNVTSSSAALQSSKDFLSDQSVVRGVLEAMGFERAG</sequence>
<name>A0A067MMN8_BOTB1</name>
<keyword evidence="3" id="KW-1185">Reference proteome</keyword>
<dbReference type="OrthoDB" id="3218112at2759"/>
<evidence type="ECO:0008006" key="4">
    <source>
        <dbReference type="Google" id="ProtNLM"/>
    </source>
</evidence>
<gene>
    <name evidence="2" type="ORF">BOTBODRAFT_33765</name>
</gene>